<feature type="region of interest" description="Disordered" evidence="4">
    <location>
        <begin position="779"/>
        <end position="819"/>
    </location>
</feature>
<dbReference type="FunFam" id="2.30.42.10:FF:000021">
    <property type="entry name" value="Glutamate receptor interacting protein 1"/>
    <property type="match status" value="1"/>
</dbReference>
<evidence type="ECO:0000256" key="1">
    <source>
        <dbReference type="ARBA" id="ARBA00004496"/>
    </source>
</evidence>
<dbReference type="Ensembl" id="ENSCATT00000036771.1">
    <property type="protein sequence ID" value="ENSCATP00000012639.1"/>
    <property type="gene ID" value="ENSCATG00000030374.1"/>
</dbReference>
<gene>
    <name evidence="6" type="primary">GRIP1</name>
</gene>
<proteinExistence type="predicted"/>
<dbReference type="CDD" id="cd06681">
    <property type="entry name" value="PDZ2_GRIP1-2-like"/>
    <property type="match status" value="1"/>
</dbReference>
<reference evidence="6" key="2">
    <citation type="submission" date="2025-09" db="UniProtKB">
        <authorList>
            <consortium name="Ensembl"/>
        </authorList>
    </citation>
    <scope>IDENTIFICATION</scope>
</reference>
<feature type="compositionally biased region" description="Polar residues" evidence="4">
    <location>
        <begin position="882"/>
        <end position="912"/>
    </location>
</feature>
<organism evidence="6 7">
    <name type="scientific">Cercocebus atys</name>
    <name type="common">Sooty mangabey</name>
    <name type="synonym">Cercocebus torquatus atys</name>
    <dbReference type="NCBI Taxonomy" id="9531"/>
    <lineage>
        <taxon>Eukaryota</taxon>
        <taxon>Metazoa</taxon>
        <taxon>Chordata</taxon>
        <taxon>Craniata</taxon>
        <taxon>Vertebrata</taxon>
        <taxon>Euteleostomi</taxon>
        <taxon>Mammalia</taxon>
        <taxon>Eutheria</taxon>
        <taxon>Euarchontoglires</taxon>
        <taxon>Primates</taxon>
        <taxon>Haplorrhini</taxon>
        <taxon>Catarrhini</taxon>
        <taxon>Cercopithecidae</taxon>
        <taxon>Cercopithecinae</taxon>
        <taxon>Cercocebus</taxon>
    </lineage>
</organism>
<dbReference type="FunFam" id="2.30.42.10:FF:000023">
    <property type="entry name" value="Glutamate receptor interacting protein 1"/>
    <property type="match status" value="1"/>
</dbReference>
<protein>
    <submittedName>
        <fullName evidence="6">Glutamate receptor interacting protein 1</fullName>
    </submittedName>
</protein>
<evidence type="ECO:0000259" key="5">
    <source>
        <dbReference type="PROSITE" id="PS50106"/>
    </source>
</evidence>
<dbReference type="InterPro" id="IPR041489">
    <property type="entry name" value="PDZ_6"/>
</dbReference>
<dbReference type="PANTHER" id="PTHR46227">
    <property type="entry name" value="GLUTAMATE RECEPTOR-INTERACTING PROTEIN GRIP"/>
    <property type="match status" value="1"/>
</dbReference>
<name>A0A2K5LI57_CERAT</name>
<feature type="region of interest" description="Disordered" evidence="4">
    <location>
        <begin position="873"/>
        <end position="918"/>
    </location>
</feature>
<dbReference type="CDD" id="cd06682">
    <property type="entry name" value="PDZ5_GRIP1-2-like"/>
    <property type="match status" value="1"/>
</dbReference>
<comment type="subcellular location">
    <subcellularLocation>
        <location evidence="1">Cytoplasm</location>
    </subcellularLocation>
</comment>
<dbReference type="Pfam" id="PF00595">
    <property type="entry name" value="PDZ"/>
    <property type="match status" value="5"/>
</dbReference>
<evidence type="ECO:0000256" key="4">
    <source>
        <dbReference type="SAM" id="MobiDB-lite"/>
    </source>
</evidence>
<feature type="domain" description="PDZ" evidence="5">
    <location>
        <begin position="150"/>
        <end position="238"/>
    </location>
</feature>
<dbReference type="SUPFAM" id="SSF50156">
    <property type="entry name" value="PDZ domain-like"/>
    <property type="match status" value="6"/>
</dbReference>
<dbReference type="CDD" id="cd06687">
    <property type="entry name" value="PDZ1_GRIP1-2-like"/>
    <property type="match status" value="1"/>
</dbReference>
<dbReference type="SMART" id="SM00228">
    <property type="entry name" value="PDZ"/>
    <property type="match status" value="6"/>
</dbReference>
<dbReference type="Pfam" id="PF17820">
    <property type="entry name" value="PDZ_6"/>
    <property type="match status" value="1"/>
</dbReference>
<dbReference type="InterPro" id="IPR036034">
    <property type="entry name" value="PDZ_sf"/>
</dbReference>
<keyword evidence="3" id="KW-0677">Repeat</keyword>
<evidence type="ECO:0000313" key="6">
    <source>
        <dbReference type="Ensembl" id="ENSCATP00000012639.1"/>
    </source>
</evidence>
<dbReference type="Proteomes" id="UP000233060">
    <property type="component" value="Unassembled WGS sequence"/>
</dbReference>
<sequence>MIAVSFKCRCQILRRLTKDESPYTKSASQTKPPDGALAVRRQSIPEEFKGSTVVELMKKEGTTLGLTVSGGIDKDGKPRVSNLRQGGIAARSDQLDVGDYIKAVNGINLAKFRHDEIISLLKNVGERVVLEVEYELPPVSVQGSSVIFRTVEVTLHKEGNTFGFVIRGGAHDDRNKSRPVVITCVRPGGPADREGTIKPGDRLLSVDGIRLLGTTHAEAMSILKQCGQEATLLIEYDVSVMDSVATASGPLLVEVAKTPGASLGVALTTSMCCNKQVIVIDKIKSASIADRCGGIARGRFTSSPSTGSMEYCNLQKATQFLCSVQHLRSLAAALVSSSFSPTSMSAYSLSSLNMGTLPRSLYSTSPRGTMMRRRLKKKDFKSSLSLASSTVGLAGQVVHTETTEVVLTADPVTGFGIQLQGSVFATETLSSPPLISYIEADSPAERCGVLQIGDRVMAINGIPTEDSTFEEANQLLRDSSITSKVTLEIEFDVAESVIPSSGTFHVKLPKKHNVELGITISSPSSRKPGDPLVISDIKKGSVAHRTGTLELGDKLLAIDNIRLDNCSMEDAVQILQQCEDLVKLKIRKDEDNSDEQESSGAIIYTVELKRYGGPLGITISGTEEPFDPIIISSLTKGGLAERTGAIHIGDRILAINSSSLKGKPLSEAIHLLQMAGETVTLKIKKQTDGEETNLQQQTSSPKKFPISSHLSDLGDVEEDSSPAQKPGKLSDMYPSTVPSVDSAVDSWDGSAIDTSYGNQGTSFQASGYNFNTYDWRSPKQRGSLSPVTKPRSQTYPDVGLSNEDWDRSTASGFAGAADSAETEQEENFWSQALEDLETCGQSGILRELEEKADRRVSLRNMTLLATIMSGSTMSLNHEAPTPRSQLGRQASFQERSSSRPHYSQTTRSNTLPSDVGRKSVTLRKMKQEIKEIMSPTPVELHKVTLYKDSDMEDFGFSVADGLLEKGVYVKNIRPAGPGDLGGLKPYDRLLQVNHVRTRDFDCCLVVPLIAESGNKLDLVISRNPLASQKSVEQQSLPGDWSEQNSAFFQQPSHGGNLETREPTNTL</sequence>
<evidence type="ECO:0000313" key="7">
    <source>
        <dbReference type="Proteomes" id="UP000233060"/>
    </source>
</evidence>
<feature type="domain" description="PDZ" evidence="5">
    <location>
        <begin position="404"/>
        <end position="479"/>
    </location>
</feature>
<evidence type="ECO:0000256" key="3">
    <source>
        <dbReference type="ARBA" id="ARBA00022737"/>
    </source>
</evidence>
<dbReference type="Bgee" id="ENSCATG00000030374">
    <property type="expression patterns" value="Expressed in frontal cortex and 5 other cell types or tissues"/>
</dbReference>
<dbReference type="GeneTree" id="ENSGT00940000158692"/>
<dbReference type="InterPro" id="IPR043545">
    <property type="entry name" value="GRIP1/2"/>
</dbReference>
<dbReference type="PROSITE" id="PS50106">
    <property type="entry name" value="PDZ"/>
    <property type="match status" value="6"/>
</dbReference>
<feature type="region of interest" description="Disordered" evidence="4">
    <location>
        <begin position="686"/>
        <end position="742"/>
    </location>
</feature>
<feature type="domain" description="PDZ" evidence="5">
    <location>
        <begin position="605"/>
        <end position="687"/>
    </location>
</feature>
<feature type="domain" description="PDZ" evidence="5">
    <location>
        <begin position="53"/>
        <end position="136"/>
    </location>
</feature>
<dbReference type="FunFam" id="2.30.42.10:FF:000025">
    <property type="entry name" value="Glutamate receptor interacting protein 1"/>
    <property type="match status" value="1"/>
</dbReference>
<dbReference type="AlphaFoldDB" id="A0A2K5LI57"/>
<dbReference type="GO" id="GO:0098887">
    <property type="term" value="P:neurotransmitter receptor transport, endosome to postsynaptic membrane"/>
    <property type="evidence" value="ECO:0007669"/>
    <property type="project" value="TreeGrafter"/>
</dbReference>
<dbReference type="CDD" id="cd06683">
    <property type="entry name" value="PDZ6_GRIP1-2-like"/>
    <property type="match status" value="1"/>
</dbReference>
<dbReference type="Gene3D" id="2.30.42.10">
    <property type="match status" value="7"/>
</dbReference>
<keyword evidence="2" id="KW-0963">Cytoplasm</keyword>
<dbReference type="CDD" id="cd06686">
    <property type="entry name" value="PDZ4_GRIP1-2-like"/>
    <property type="match status" value="1"/>
</dbReference>
<dbReference type="FunFam" id="2.30.42.10:FF:000034">
    <property type="entry name" value="Glutamate receptor interacting protein 1"/>
    <property type="match status" value="1"/>
</dbReference>
<dbReference type="CDD" id="cd06685">
    <property type="entry name" value="PDZ7_GRIP1-2-like"/>
    <property type="match status" value="1"/>
</dbReference>
<feature type="domain" description="PDZ" evidence="5">
    <location>
        <begin position="505"/>
        <end position="590"/>
    </location>
</feature>
<dbReference type="FunFam" id="2.30.42.10:FF:000022">
    <property type="entry name" value="Glutamate receptor interacting protein 1"/>
    <property type="match status" value="1"/>
</dbReference>
<feature type="compositionally biased region" description="Polar residues" evidence="4">
    <location>
        <begin position="692"/>
        <end position="701"/>
    </location>
</feature>
<dbReference type="FunFam" id="2.30.42.10:FF:000035">
    <property type="entry name" value="Glutamate receptor interacting protein 1"/>
    <property type="match status" value="1"/>
</dbReference>
<keyword evidence="7" id="KW-1185">Reference proteome</keyword>
<dbReference type="PANTHER" id="PTHR46227:SF3">
    <property type="entry name" value="GLUTAMATE RECEPTOR-INTERACTING PROTEIN 1"/>
    <property type="match status" value="1"/>
</dbReference>
<dbReference type="GO" id="GO:0005737">
    <property type="term" value="C:cytoplasm"/>
    <property type="evidence" value="ECO:0007669"/>
    <property type="project" value="UniProtKB-SubCell"/>
</dbReference>
<feature type="compositionally biased region" description="Polar residues" evidence="4">
    <location>
        <begin position="779"/>
        <end position="795"/>
    </location>
</feature>
<evidence type="ECO:0000256" key="2">
    <source>
        <dbReference type="ARBA" id="ARBA00022490"/>
    </source>
</evidence>
<accession>A0A2K5LI57</accession>
<feature type="domain" description="PDZ" evidence="5">
    <location>
        <begin position="942"/>
        <end position="1024"/>
    </location>
</feature>
<feature type="region of interest" description="Disordered" evidence="4">
    <location>
        <begin position="1030"/>
        <end position="1066"/>
    </location>
</feature>
<dbReference type="InterPro" id="IPR001478">
    <property type="entry name" value="PDZ"/>
</dbReference>
<feature type="compositionally biased region" description="Polar residues" evidence="4">
    <location>
        <begin position="1030"/>
        <end position="1053"/>
    </location>
</feature>
<reference evidence="6" key="1">
    <citation type="submission" date="2025-08" db="UniProtKB">
        <authorList>
            <consortium name="Ensembl"/>
        </authorList>
    </citation>
    <scope>IDENTIFICATION</scope>
</reference>